<evidence type="ECO:0000313" key="3">
    <source>
        <dbReference type="Proteomes" id="UP000469185"/>
    </source>
</evidence>
<comment type="caution">
    <text evidence="2">The sequence shown here is derived from an EMBL/GenBank/DDBJ whole genome shotgun (WGS) entry which is preliminary data.</text>
</comment>
<keyword evidence="3" id="KW-1185">Reference proteome</keyword>
<gene>
    <name evidence="2" type="ORF">G1H11_10665</name>
</gene>
<sequence>MRAYLGAASTTGPGSPASGITVMDIDGATFTPVGVAETSDPMYLALSADGTVLYSLAERAQGQVRAWKIDGECLTALGEPQETGGGPCHLSVHSSGRYLLTASYGSGTLAVHPILADGALAPASDTIQHTGTGPNSERQERAHAHMIVTDPGTGPGRGHVLAADLGTDTVYRYALDEATGTLDLVDELHAPPGAGPRHLVIRDQYAYVANELDSTVTVIDLAAGSVLSTVSTRPDGAGEASHPSAIRISADGSYLYVANRFVDEIAVLAVSGPELSLVTGVPCGGDHPRDIVLSPDGAYLYSANQFGDTITSFEIDPGSGVPQQVGSPFSTPSPACIVWAHPR</sequence>
<dbReference type="EMBL" id="JAAGOB010000005">
    <property type="protein sequence ID" value="NED95775.1"/>
    <property type="molecule type" value="Genomic_DNA"/>
</dbReference>
<evidence type="ECO:0000313" key="2">
    <source>
        <dbReference type="EMBL" id="NED95775.1"/>
    </source>
</evidence>
<dbReference type="Proteomes" id="UP000469185">
    <property type="component" value="Unassembled WGS sequence"/>
</dbReference>
<accession>A0A6N9YLD9</accession>
<protein>
    <submittedName>
        <fullName evidence="2">Lactonase family protein</fullName>
    </submittedName>
</protein>
<comment type="similarity">
    <text evidence="1">Belongs to the cycloisomerase 2 family.</text>
</comment>
<dbReference type="Gene3D" id="2.130.10.10">
    <property type="entry name" value="YVTN repeat-like/Quinoprotein amine dehydrogenase"/>
    <property type="match status" value="1"/>
</dbReference>
<dbReference type="RefSeq" id="WP_163818558.1">
    <property type="nucleotide sequence ID" value="NZ_JAAGOB010000005.1"/>
</dbReference>
<proteinExistence type="inferred from homology"/>
<dbReference type="InterPro" id="IPR019405">
    <property type="entry name" value="Lactonase_7-beta_prop"/>
</dbReference>
<dbReference type="GO" id="GO:0005829">
    <property type="term" value="C:cytosol"/>
    <property type="evidence" value="ECO:0007669"/>
    <property type="project" value="TreeGrafter"/>
</dbReference>
<dbReference type="InterPro" id="IPR011048">
    <property type="entry name" value="Haem_d1_sf"/>
</dbReference>
<dbReference type="AlphaFoldDB" id="A0A6N9YLD9"/>
<dbReference type="InterPro" id="IPR050282">
    <property type="entry name" value="Cycloisomerase_2"/>
</dbReference>
<dbReference type="InterPro" id="IPR015943">
    <property type="entry name" value="WD40/YVTN_repeat-like_dom_sf"/>
</dbReference>
<dbReference type="Pfam" id="PF10282">
    <property type="entry name" value="Lactonase"/>
    <property type="match status" value="1"/>
</dbReference>
<dbReference type="PANTHER" id="PTHR30344:SF1">
    <property type="entry name" value="6-PHOSPHOGLUCONOLACTONASE"/>
    <property type="match status" value="1"/>
</dbReference>
<dbReference type="SUPFAM" id="SSF51004">
    <property type="entry name" value="C-terminal (heme d1) domain of cytochrome cd1-nitrite reductase"/>
    <property type="match status" value="1"/>
</dbReference>
<organism evidence="2 3">
    <name type="scientific">Phytoactinopolyspora alkaliphila</name>
    <dbReference type="NCBI Taxonomy" id="1783498"/>
    <lineage>
        <taxon>Bacteria</taxon>
        <taxon>Bacillati</taxon>
        <taxon>Actinomycetota</taxon>
        <taxon>Actinomycetes</taxon>
        <taxon>Jiangellales</taxon>
        <taxon>Jiangellaceae</taxon>
        <taxon>Phytoactinopolyspora</taxon>
    </lineage>
</organism>
<dbReference type="PANTHER" id="PTHR30344">
    <property type="entry name" value="6-PHOSPHOGLUCONOLACTONASE-RELATED"/>
    <property type="match status" value="1"/>
</dbReference>
<evidence type="ECO:0000256" key="1">
    <source>
        <dbReference type="ARBA" id="ARBA00005564"/>
    </source>
</evidence>
<reference evidence="2 3" key="1">
    <citation type="submission" date="2020-02" db="EMBL/GenBank/DDBJ databases">
        <authorList>
            <person name="Li X.-J."/>
            <person name="Feng X.-M."/>
        </authorList>
    </citation>
    <scope>NUCLEOTIDE SEQUENCE [LARGE SCALE GENOMIC DNA]</scope>
    <source>
        <strain evidence="2 3">CGMCC 4.7225</strain>
    </source>
</reference>
<name>A0A6N9YLD9_9ACTN</name>
<dbReference type="GO" id="GO:0017057">
    <property type="term" value="F:6-phosphogluconolactonase activity"/>
    <property type="evidence" value="ECO:0007669"/>
    <property type="project" value="TreeGrafter"/>
</dbReference>